<protein>
    <submittedName>
        <fullName evidence="2">Sulfotransferase family protein</fullName>
    </submittedName>
</protein>
<gene>
    <name evidence="2" type="ORF">B7G68_17230</name>
</gene>
<dbReference type="EMBL" id="CP027850">
    <property type="protein sequence ID" value="AVQ03433.1"/>
    <property type="molecule type" value="Genomic_DNA"/>
</dbReference>
<dbReference type="PANTHER" id="PTHR12788">
    <property type="entry name" value="PROTEIN-TYROSINE SULFOTRANSFERASE 2"/>
    <property type="match status" value="1"/>
</dbReference>
<evidence type="ECO:0000313" key="2">
    <source>
        <dbReference type="EMBL" id="AVQ03433.1"/>
    </source>
</evidence>
<keyword evidence="3" id="KW-1185">Reference proteome</keyword>
<evidence type="ECO:0000313" key="3">
    <source>
        <dbReference type="Proteomes" id="UP000240527"/>
    </source>
</evidence>
<name>A0ABN5IYC7_9CAUL</name>
<accession>A0ABN5IYC7</accession>
<dbReference type="RefSeq" id="WP_013080443.1">
    <property type="nucleotide sequence ID" value="NZ_CP027850.1"/>
</dbReference>
<dbReference type="InterPro" id="IPR026634">
    <property type="entry name" value="TPST-like"/>
</dbReference>
<reference evidence="2 3" key="1">
    <citation type="journal article" date="2015" name="Biotechnol. Bioeng.">
        <title>Genome sequence and phenotypic characterization of Caulobacter segnis.</title>
        <authorList>
            <person name="Patel S."/>
            <person name="Fletcher B."/>
            <person name="Scott D.C."/>
            <person name="Ely B."/>
        </authorList>
    </citation>
    <scope>NUCLEOTIDE SEQUENCE [LARGE SCALE GENOMIC DNA]</scope>
    <source>
        <strain evidence="2 3">TK0059</strain>
    </source>
</reference>
<proteinExistence type="predicted"/>
<evidence type="ECO:0000256" key="1">
    <source>
        <dbReference type="ARBA" id="ARBA00022679"/>
    </source>
</evidence>
<dbReference type="Gene3D" id="3.40.50.300">
    <property type="entry name" value="P-loop containing nucleotide triphosphate hydrolases"/>
    <property type="match status" value="1"/>
</dbReference>
<dbReference type="Pfam" id="PF13469">
    <property type="entry name" value="Sulfotransfer_3"/>
    <property type="match status" value="1"/>
</dbReference>
<organism evidence="2 3">
    <name type="scientific">Caulobacter segnis</name>
    <dbReference type="NCBI Taxonomy" id="88688"/>
    <lineage>
        <taxon>Bacteria</taxon>
        <taxon>Pseudomonadati</taxon>
        <taxon>Pseudomonadota</taxon>
        <taxon>Alphaproteobacteria</taxon>
        <taxon>Caulobacterales</taxon>
        <taxon>Caulobacteraceae</taxon>
        <taxon>Caulobacter</taxon>
    </lineage>
</organism>
<dbReference type="Gene3D" id="1.25.40.10">
    <property type="entry name" value="Tetratricopeptide repeat domain"/>
    <property type="match status" value="1"/>
</dbReference>
<keyword evidence="1" id="KW-0808">Transferase</keyword>
<dbReference type="InterPro" id="IPR027417">
    <property type="entry name" value="P-loop_NTPase"/>
</dbReference>
<dbReference type="PANTHER" id="PTHR12788:SF10">
    <property type="entry name" value="PROTEIN-TYROSINE SULFOTRANSFERASE"/>
    <property type="match status" value="1"/>
</dbReference>
<dbReference type="Pfam" id="PF14559">
    <property type="entry name" value="TPR_19"/>
    <property type="match status" value="1"/>
</dbReference>
<dbReference type="SUPFAM" id="SSF52540">
    <property type="entry name" value="P-loop containing nucleoside triphosphate hydrolases"/>
    <property type="match status" value="1"/>
</dbReference>
<dbReference type="SUPFAM" id="SSF48452">
    <property type="entry name" value="TPR-like"/>
    <property type="match status" value="1"/>
</dbReference>
<dbReference type="Proteomes" id="UP000240527">
    <property type="component" value="Chromosome"/>
</dbReference>
<dbReference type="InterPro" id="IPR011990">
    <property type="entry name" value="TPR-like_helical_dom_sf"/>
</dbReference>
<sequence length="436" mass="47768">MTMGEIDLALNAMRRFVALAPEDGGRLLQLGSLLAQAGQTQAAVVEAERLLRKHPSHPSVLHFLGTCYAQLGRSVDAERALRGAIAALAPAASAWPWLTLVDLKKFKVGDSDIDALRAAVARTDADNEAKSTLLYALGKALMDAGQTEEGFRAYLHGASLVAPSRAYDPRPARRLVDEVVGGMTERFFDSLPASAASGARAIFVLGLPRSGTTLVEQILASHGQVAGGAELNLFRTAAMALPGFGPRETAGVSADDWTSIGEDYLHLVEQRFGPSGKVVDKTLNHSRLLGLIRHVLPGARFVWLRRDPGDAAWSIFRTRFAQGMDWSWSLETIGSYVADEDRLHAHWTALYPEDILTLRYEDLVADPETWIRRLLDHCRLPFDARVMDFHKTERTVQTASVGQVRQPLYSSSIGGSRRYAEYLAPFFKAYEAADPS</sequence>